<dbReference type="Gene3D" id="2.40.30.170">
    <property type="match status" value="1"/>
</dbReference>
<reference evidence="3" key="1">
    <citation type="submission" date="2019-08" db="EMBL/GenBank/DDBJ databases">
        <authorList>
            <person name="Kucharzyk K."/>
            <person name="Murdoch R.W."/>
            <person name="Higgins S."/>
            <person name="Loffler F."/>
        </authorList>
    </citation>
    <scope>NUCLEOTIDE SEQUENCE</scope>
</reference>
<gene>
    <name evidence="3" type="ORF">SDC9_165278</name>
</gene>
<proteinExistence type="predicted"/>
<name>A0A645FTX5_9ZZZZ</name>
<comment type="caution">
    <text evidence="3">The sequence shown here is derived from an EMBL/GenBank/DDBJ whole genome shotgun (WGS) entry which is preliminary data.</text>
</comment>
<feature type="domain" description="YknX-like C-terminal permuted SH3-like" evidence="2">
    <location>
        <begin position="86"/>
        <end position="149"/>
    </location>
</feature>
<dbReference type="Gene3D" id="2.40.420.20">
    <property type="match status" value="1"/>
</dbReference>
<dbReference type="GO" id="GO:0015562">
    <property type="term" value="F:efflux transmembrane transporter activity"/>
    <property type="evidence" value="ECO:0007669"/>
    <property type="project" value="TreeGrafter"/>
</dbReference>
<dbReference type="EMBL" id="VSSQ01065161">
    <property type="protein sequence ID" value="MPN17921.1"/>
    <property type="molecule type" value="Genomic_DNA"/>
</dbReference>
<sequence length="176" mass="18528">MIVDVSVSEQIINSLSNGQIVNVKIAAAGSDKLSGKIKTINPAANAKGTYDVEIEIENASGAIKSGMFAEVSFNKEKGYNSVVLDRDAVVSKNNEDYVFIEKDGIAVKANVVMGIDDGETVQILEGINLGDNVIVKGQTYLKEGDVVKVVAVDGNAVESVETNDGSTVESTETKGE</sequence>
<dbReference type="PANTHER" id="PTHR30469">
    <property type="entry name" value="MULTIDRUG RESISTANCE PROTEIN MDTA"/>
    <property type="match status" value="1"/>
</dbReference>
<dbReference type="AlphaFoldDB" id="A0A645FTX5"/>
<dbReference type="Pfam" id="PF25954">
    <property type="entry name" value="Beta-barrel_RND_2"/>
    <property type="match status" value="1"/>
</dbReference>
<dbReference type="GO" id="GO:1990281">
    <property type="term" value="C:efflux pump complex"/>
    <property type="evidence" value="ECO:0007669"/>
    <property type="project" value="TreeGrafter"/>
</dbReference>
<accession>A0A645FTX5</accession>
<protein>
    <submittedName>
        <fullName evidence="3">Uncharacterized protein</fullName>
    </submittedName>
</protein>
<dbReference type="Pfam" id="PF25989">
    <property type="entry name" value="YknX_C"/>
    <property type="match status" value="1"/>
</dbReference>
<dbReference type="InterPro" id="IPR058637">
    <property type="entry name" value="YknX-like_C"/>
</dbReference>
<evidence type="ECO:0000313" key="3">
    <source>
        <dbReference type="EMBL" id="MPN17921.1"/>
    </source>
</evidence>
<dbReference type="InterPro" id="IPR058792">
    <property type="entry name" value="Beta-barrel_RND_2"/>
</dbReference>
<evidence type="ECO:0000259" key="2">
    <source>
        <dbReference type="Pfam" id="PF25989"/>
    </source>
</evidence>
<organism evidence="3">
    <name type="scientific">bioreactor metagenome</name>
    <dbReference type="NCBI Taxonomy" id="1076179"/>
    <lineage>
        <taxon>unclassified sequences</taxon>
        <taxon>metagenomes</taxon>
        <taxon>ecological metagenomes</taxon>
    </lineage>
</organism>
<feature type="domain" description="CusB-like beta-barrel" evidence="1">
    <location>
        <begin position="3"/>
        <end position="76"/>
    </location>
</feature>
<evidence type="ECO:0000259" key="1">
    <source>
        <dbReference type="Pfam" id="PF25954"/>
    </source>
</evidence>